<feature type="region of interest" description="Disordered" evidence="1">
    <location>
        <begin position="1"/>
        <end position="22"/>
    </location>
</feature>
<gene>
    <name evidence="2" type="ORF">SFRICE_031301</name>
</gene>
<evidence type="ECO:0000256" key="1">
    <source>
        <dbReference type="SAM" id="MobiDB-lite"/>
    </source>
</evidence>
<name>A0A2H1WWY0_SPOFR</name>
<sequence>MEQMMPVNEQTGRLMVSNRRRSCTPDALQLRCRSFGAGKRTDVSPDGKQSPPPMDTRTNRGVTSALLLLGVRNLRVLGNWEPHSHNETQRKRCFTSVFCEGVVASHDRVEMKQS</sequence>
<evidence type="ECO:0000313" key="2">
    <source>
        <dbReference type="EMBL" id="SOQ57502.1"/>
    </source>
</evidence>
<reference evidence="2" key="1">
    <citation type="submission" date="2016-07" db="EMBL/GenBank/DDBJ databases">
        <authorList>
            <person name="Bretaudeau A."/>
        </authorList>
    </citation>
    <scope>NUCLEOTIDE SEQUENCE</scope>
    <source>
        <strain evidence="2">Rice</strain>
        <tissue evidence="2">Whole body</tissue>
    </source>
</reference>
<organism evidence="2">
    <name type="scientific">Spodoptera frugiperda</name>
    <name type="common">Fall armyworm</name>
    <dbReference type="NCBI Taxonomy" id="7108"/>
    <lineage>
        <taxon>Eukaryota</taxon>
        <taxon>Metazoa</taxon>
        <taxon>Ecdysozoa</taxon>
        <taxon>Arthropoda</taxon>
        <taxon>Hexapoda</taxon>
        <taxon>Insecta</taxon>
        <taxon>Pterygota</taxon>
        <taxon>Neoptera</taxon>
        <taxon>Endopterygota</taxon>
        <taxon>Lepidoptera</taxon>
        <taxon>Glossata</taxon>
        <taxon>Ditrysia</taxon>
        <taxon>Noctuoidea</taxon>
        <taxon>Noctuidae</taxon>
        <taxon>Amphipyrinae</taxon>
        <taxon>Spodoptera</taxon>
    </lineage>
</organism>
<feature type="region of interest" description="Disordered" evidence="1">
    <location>
        <begin position="34"/>
        <end position="60"/>
    </location>
</feature>
<proteinExistence type="predicted"/>
<protein>
    <submittedName>
        <fullName evidence="2">SFRICE_031301</fullName>
    </submittedName>
</protein>
<dbReference type="AlphaFoldDB" id="A0A2H1WWY0"/>
<dbReference type="EMBL" id="ODYU01011633">
    <property type="protein sequence ID" value="SOQ57502.1"/>
    <property type="molecule type" value="Genomic_DNA"/>
</dbReference>
<accession>A0A2H1WWY0</accession>